<evidence type="ECO:0000313" key="1">
    <source>
        <dbReference type="EMBL" id="KAI0087231.1"/>
    </source>
</evidence>
<gene>
    <name evidence="1" type="ORF">BDY19DRAFT_956876</name>
</gene>
<organism evidence="1 2">
    <name type="scientific">Irpex rosettiformis</name>
    <dbReference type="NCBI Taxonomy" id="378272"/>
    <lineage>
        <taxon>Eukaryota</taxon>
        <taxon>Fungi</taxon>
        <taxon>Dikarya</taxon>
        <taxon>Basidiomycota</taxon>
        <taxon>Agaricomycotina</taxon>
        <taxon>Agaricomycetes</taxon>
        <taxon>Polyporales</taxon>
        <taxon>Irpicaceae</taxon>
        <taxon>Irpex</taxon>
    </lineage>
</organism>
<evidence type="ECO:0000313" key="2">
    <source>
        <dbReference type="Proteomes" id="UP001055072"/>
    </source>
</evidence>
<comment type="caution">
    <text evidence="1">The sequence shown here is derived from an EMBL/GenBank/DDBJ whole genome shotgun (WGS) entry which is preliminary data.</text>
</comment>
<proteinExistence type="predicted"/>
<name>A0ACB8TYY9_9APHY</name>
<dbReference type="EMBL" id="MU274919">
    <property type="protein sequence ID" value="KAI0087231.1"/>
    <property type="molecule type" value="Genomic_DNA"/>
</dbReference>
<keyword evidence="2" id="KW-1185">Reference proteome</keyword>
<reference evidence="1" key="1">
    <citation type="journal article" date="2021" name="Environ. Microbiol.">
        <title>Gene family expansions and transcriptome signatures uncover fungal adaptations to wood decay.</title>
        <authorList>
            <person name="Hage H."/>
            <person name="Miyauchi S."/>
            <person name="Viragh M."/>
            <person name="Drula E."/>
            <person name="Min B."/>
            <person name="Chaduli D."/>
            <person name="Navarro D."/>
            <person name="Favel A."/>
            <person name="Norest M."/>
            <person name="Lesage-Meessen L."/>
            <person name="Balint B."/>
            <person name="Merenyi Z."/>
            <person name="de Eugenio L."/>
            <person name="Morin E."/>
            <person name="Martinez A.T."/>
            <person name="Baldrian P."/>
            <person name="Stursova M."/>
            <person name="Martinez M.J."/>
            <person name="Novotny C."/>
            <person name="Magnuson J.K."/>
            <person name="Spatafora J.W."/>
            <person name="Maurice S."/>
            <person name="Pangilinan J."/>
            <person name="Andreopoulos W."/>
            <person name="LaButti K."/>
            <person name="Hundley H."/>
            <person name="Na H."/>
            <person name="Kuo A."/>
            <person name="Barry K."/>
            <person name="Lipzen A."/>
            <person name="Henrissat B."/>
            <person name="Riley R."/>
            <person name="Ahrendt S."/>
            <person name="Nagy L.G."/>
            <person name="Grigoriev I.V."/>
            <person name="Martin F."/>
            <person name="Rosso M.N."/>
        </authorList>
    </citation>
    <scope>NUCLEOTIDE SEQUENCE</scope>
    <source>
        <strain evidence="1">CBS 384.51</strain>
    </source>
</reference>
<protein>
    <submittedName>
        <fullName evidence="1">Uncharacterized protein</fullName>
    </submittedName>
</protein>
<accession>A0ACB8TYY9</accession>
<dbReference type="Proteomes" id="UP001055072">
    <property type="component" value="Unassembled WGS sequence"/>
</dbReference>
<sequence length="174" mass="19411">MEMHGDSTTYKHVQSQTPAGERNSRYLNGSDASSPIILYIYVYHPRRRVSSTCYNSEIRASQSPAQIHTHRSGLLSSSSSLHLHPSAITKISTFSTQTLQSQFKYSHTIQITQYSSPFSHLSSATTSSPTKPFVPHISPKLRVPTSLIPAAPIHLTHNHTLLSHTRLRELQTAH</sequence>